<dbReference type="InterPro" id="IPR023996">
    <property type="entry name" value="TonB-dep_OMP_SusC/RagA"/>
</dbReference>
<evidence type="ECO:0000259" key="14">
    <source>
        <dbReference type="Pfam" id="PF07715"/>
    </source>
</evidence>
<gene>
    <name evidence="15" type="ORF">GK091_05475</name>
</gene>
<feature type="signal peptide" evidence="12">
    <location>
        <begin position="1"/>
        <end position="21"/>
    </location>
</feature>
<sequence>MHKILLGSWLLSLLFCLPVLAQDVTVSGRVTSSDDGSPLPGVTVQVKGSQRGTTTDSQGSYRLNAPSNGTLVFSFIGYTTRESAIGNRTTLDVALAGDSKELNEVVVIGYGTQQRQRVTSSISVVNGSALANLATPSFDQQLAGRAAGVQVSTPSGVLGQAPVIRIRGTNSISSGSNPLIVVDGIPLITGNQSGVTPTNPLGDINPQDIESYDILKDGAATAIYGSRAANGVILITTKKGKKNTGVRVNLDIQGGTSVARKRLDLLNAQEFVAISNEKSANSGGATIAAMDANNTETDWQNEILRTGTSQSYNLSISGGGEKTTYYYSLGYNKQVGAIRPNDQARFSFLTNIDHTLNKFISVGAKVQVARTTNNGLNTGSSALSGNLTGAARLFPNVPVYDATNATGYNLSPDGSVLGRGANTRNIDNNYTNIRFVIDNNKFNAVTTRILPSAYVSINPFPGLSLRTQIGTDYTGVRSFQSWDPRHGDGRGSNGLVSQVSREVLRWNWQNVLNFDHDFGGHNINLTLGTEFQKTTTSSFTAGGQSFSDLFFLQNGLISGAYATQTSSGTYVPNGFDSYFGRIQYSYRDKYLASFSARNDGLSSLPIANRRGTFKGGSLGYRLSQEDFYKNSSVGRVMNDIKIRASYAEVGNTDIGSFPYVGTYGSAQYASQNGIGFNQAGNPELRWERSQKEDYGIDLGFLNNRITASFDYFRNNIDGLILAAPTPSSLGIPNNSINRNVGSMINKGFEAAVSVEAVNHNGFRWNVSANFTGLNNKVTALNKNNEGVDQDIIYTYNINRVGESVGSIYGYRYAGVNQSNGNPMYYKADGRIVQRDIVSTGYSYFDPTAPNSLTNTSGAALSATNDRVILGNTNPTYYGGLTNSFSYKGLDLEVFVRFSGGNKLMNVTRQETLLNNDFNNNGREILNRWQKEGDVTDVPKVYLSKSGIINQTGVAISRFVENGDFIRIQNIVLGYTIPKTVLPKGAFALSTVRVYAQVQNAFTFTKYKGLDPEANANGDTNSEFGIDFNTNPQLRVMTFGLNIGF</sequence>
<dbReference type="PANTHER" id="PTHR30069">
    <property type="entry name" value="TONB-DEPENDENT OUTER MEMBRANE RECEPTOR"/>
    <property type="match status" value="1"/>
</dbReference>
<evidence type="ECO:0000256" key="2">
    <source>
        <dbReference type="ARBA" id="ARBA00022448"/>
    </source>
</evidence>
<dbReference type="InterPro" id="IPR008969">
    <property type="entry name" value="CarboxyPept-like_regulatory"/>
</dbReference>
<evidence type="ECO:0000259" key="13">
    <source>
        <dbReference type="Pfam" id="PF00593"/>
    </source>
</evidence>
<evidence type="ECO:0000256" key="5">
    <source>
        <dbReference type="ARBA" id="ARBA00022729"/>
    </source>
</evidence>
<dbReference type="SUPFAM" id="SSF49464">
    <property type="entry name" value="Carboxypeptidase regulatory domain-like"/>
    <property type="match status" value="1"/>
</dbReference>
<evidence type="ECO:0000313" key="15">
    <source>
        <dbReference type="EMBL" id="NEU66324.1"/>
    </source>
</evidence>
<dbReference type="GO" id="GO:0015344">
    <property type="term" value="F:siderophore uptake transmembrane transporter activity"/>
    <property type="evidence" value="ECO:0007669"/>
    <property type="project" value="TreeGrafter"/>
</dbReference>
<dbReference type="SUPFAM" id="SSF56935">
    <property type="entry name" value="Porins"/>
    <property type="match status" value="1"/>
</dbReference>
<evidence type="ECO:0000256" key="9">
    <source>
        <dbReference type="ARBA" id="ARBA00023237"/>
    </source>
</evidence>
<evidence type="ECO:0000313" key="16">
    <source>
        <dbReference type="Proteomes" id="UP000477386"/>
    </source>
</evidence>
<accession>A0A6M0IDN8</accession>
<evidence type="ECO:0000256" key="10">
    <source>
        <dbReference type="PROSITE-ProRule" id="PRU01360"/>
    </source>
</evidence>
<comment type="similarity">
    <text evidence="10 11">Belongs to the TonB-dependent receptor family.</text>
</comment>
<evidence type="ECO:0000256" key="4">
    <source>
        <dbReference type="ARBA" id="ARBA00022692"/>
    </source>
</evidence>
<evidence type="ECO:0000256" key="3">
    <source>
        <dbReference type="ARBA" id="ARBA00022452"/>
    </source>
</evidence>
<name>A0A6M0IDN8_9BACT</name>
<evidence type="ECO:0000256" key="7">
    <source>
        <dbReference type="ARBA" id="ARBA00023136"/>
    </source>
</evidence>
<dbReference type="NCBIfam" id="TIGR04057">
    <property type="entry name" value="SusC_RagA_signa"/>
    <property type="match status" value="1"/>
</dbReference>
<evidence type="ECO:0000256" key="11">
    <source>
        <dbReference type="RuleBase" id="RU003357"/>
    </source>
</evidence>
<comment type="subcellular location">
    <subcellularLocation>
        <location evidence="1 10">Cell outer membrane</location>
        <topology evidence="1 10">Multi-pass membrane protein</topology>
    </subcellularLocation>
</comment>
<keyword evidence="5 12" id="KW-0732">Signal</keyword>
<dbReference type="PROSITE" id="PS52016">
    <property type="entry name" value="TONB_DEPENDENT_REC_3"/>
    <property type="match status" value="1"/>
</dbReference>
<keyword evidence="9 10" id="KW-0998">Cell outer membrane</keyword>
<dbReference type="GO" id="GO:0009279">
    <property type="term" value="C:cell outer membrane"/>
    <property type="evidence" value="ECO:0007669"/>
    <property type="project" value="UniProtKB-SubCell"/>
</dbReference>
<dbReference type="InterPro" id="IPR036942">
    <property type="entry name" value="Beta-barrel_TonB_sf"/>
</dbReference>
<protein>
    <submittedName>
        <fullName evidence="15">TonB-dependent receptor</fullName>
    </submittedName>
</protein>
<dbReference type="GO" id="GO:0044718">
    <property type="term" value="P:siderophore transmembrane transport"/>
    <property type="evidence" value="ECO:0007669"/>
    <property type="project" value="TreeGrafter"/>
</dbReference>
<keyword evidence="6 11" id="KW-0798">TonB box</keyword>
<feature type="domain" description="TonB-dependent receptor plug" evidence="14">
    <location>
        <begin position="116"/>
        <end position="232"/>
    </location>
</feature>
<dbReference type="NCBIfam" id="TIGR04056">
    <property type="entry name" value="OMP_RagA_SusC"/>
    <property type="match status" value="1"/>
</dbReference>
<dbReference type="InterPro" id="IPR012910">
    <property type="entry name" value="Plug_dom"/>
</dbReference>
<dbReference type="AlphaFoldDB" id="A0A6M0IDN8"/>
<dbReference type="InterPro" id="IPR000531">
    <property type="entry name" value="Beta-barrel_TonB"/>
</dbReference>
<evidence type="ECO:0000256" key="1">
    <source>
        <dbReference type="ARBA" id="ARBA00004571"/>
    </source>
</evidence>
<proteinExistence type="inferred from homology"/>
<dbReference type="PANTHER" id="PTHR30069:SF29">
    <property type="entry name" value="HEMOGLOBIN AND HEMOGLOBIN-HAPTOGLOBIN-BINDING PROTEIN 1-RELATED"/>
    <property type="match status" value="1"/>
</dbReference>
<dbReference type="Gene3D" id="2.60.40.1120">
    <property type="entry name" value="Carboxypeptidase-like, regulatory domain"/>
    <property type="match status" value="1"/>
</dbReference>
<evidence type="ECO:0000256" key="12">
    <source>
        <dbReference type="SAM" id="SignalP"/>
    </source>
</evidence>
<reference evidence="15 16" key="1">
    <citation type="submission" date="2020-02" db="EMBL/GenBank/DDBJ databases">
        <title>Draft genome sequence of two Spirosoma agri KCTC 52727 and Spirosoma terrae KCTC 52035.</title>
        <authorList>
            <person name="Rojas J."/>
            <person name="Ambika Manirajan B."/>
            <person name="Ratering S."/>
            <person name="Suarez C."/>
            <person name="Schnell S."/>
        </authorList>
    </citation>
    <scope>NUCLEOTIDE SEQUENCE [LARGE SCALE GENOMIC DNA]</scope>
    <source>
        <strain evidence="15 16">KCTC 52727</strain>
    </source>
</reference>
<keyword evidence="4 10" id="KW-0812">Transmembrane</keyword>
<feature type="domain" description="TonB-dependent receptor-like beta-barrel" evidence="13">
    <location>
        <begin position="401"/>
        <end position="812"/>
    </location>
</feature>
<dbReference type="Pfam" id="PF00593">
    <property type="entry name" value="TonB_dep_Rec_b-barrel"/>
    <property type="match status" value="1"/>
</dbReference>
<dbReference type="Pfam" id="PF07715">
    <property type="entry name" value="Plug"/>
    <property type="match status" value="1"/>
</dbReference>
<keyword evidence="16" id="KW-1185">Reference proteome</keyword>
<feature type="chain" id="PRO_5026719750" evidence="12">
    <location>
        <begin position="22"/>
        <end position="1044"/>
    </location>
</feature>
<keyword evidence="8 15" id="KW-0675">Receptor</keyword>
<dbReference type="Gene3D" id="2.40.170.20">
    <property type="entry name" value="TonB-dependent receptor, beta-barrel domain"/>
    <property type="match status" value="1"/>
</dbReference>
<dbReference type="InterPro" id="IPR023997">
    <property type="entry name" value="TonB-dep_OMP_SusC/RagA_CS"/>
</dbReference>
<dbReference type="InterPro" id="IPR039426">
    <property type="entry name" value="TonB-dep_rcpt-like"/>
</dbReference>
<dbReference type="Pfam" id="PF13715">
    <property type="entry name" value="CarbopepD_reg_2"/>
    <property type="match status" value="1"/>
</dbReference>
<evidence type="ECO:0000256" key="6">
    <source>
        <dbReference type="ARBA" id="ARBA00023077"/>
    </source>
</evidence>
<dbReference type="RefSeq" id="WP_164035595.1">
    <property type="nucleotide sequence ID" value="NZ_JAAGNZ010000001.1"/>
</dbReference>
<keyword evidence="7 10" id="KW-0472">Membrane</keyword>
<dbReference type="InterPro" id="IPR037066">
    <property type="entry name" value="Plug_dom_sf"/>
</dbReference>
<keyword evidence="2 10" id="KW-0813">Transport</keyword>
<keyword evidence="3 10" id="KW-1134">Transmembrane beta strand</keyword>
<comment type="caution">
    <text evidence="15">The sequence shown here is derived from an EMBL/GenBank/DDBJ whole genome shotgun (WGS) entry which is preliminary data.</text>
</comment>
<dbReference type="Gene3D" id="2.170.130.10">
    <property type="entry name" value="TonB-dependent receptor, plug domain"/>
    <property type="match status" value="1"/>
</dbReference>
<organism evidence="15 16">
    <name type="scientific">Spirosoma agri</name>
    <dbReference type="NCBI Taxonomy" id="1987381"/>
    <lineage>
        <taxon>Bacteria</taxon>
        <taxon>Pseudomonadati</taxon>
        <taxon>Bacteroidota</taxon>
        <taxon>Cytophagia</taxon>
        <taxon>Cytophagales</taxon>
        <taxon>Cytophagaceae</taxon>
        <taxon>Spirosoma</taxon>
    </lineage>
</organism>
<dbReference type="EMBL" id="JAAGNZ010000001">
    <property type="protein sequence ID" value="NEU66324.1"/>
    <property type="molecule type" value="Genomic_DNA"/>
</dbReference>
<dbReference type="Proteomes" id="UP000477386">
    <property type="component" value="Unassembled WGS sequence"/>
</dbReference>
<evidence type="ECO:0000256" key="8">
    <source>
        <dbReference type="ARBA" id="ARBA00023170"/>
    </source>
</evidence>